<evidence type="ECO:0008006" key="3">
    <source>
        <dbReference type="Google" id="ProtNLM"/>
    </source>
</evidence>
<dbReference type="InterPro" id="IPR036866">
    <property type="entry name" value="RibonucZ/Hydroxyglut_hydro"/>
</dbReference>
<reference evidence="1 2" key="1">
    <citation type="submission" date="2024-02" db="EMBL/GenBank/DDBJ databases">
        <title>Discinaceae phylogenomics.</title>
        <authorList>
            <person name="Dirks A.C."/>
            <person name="James T.Y."/>
        </authorList>
    </citation>
    <scope>NUCLEOTIDE SEQUENCE [LARGE SCALE GENOMIC DNA]</scope>
    <source>
        <strain evidence="1 2">ACD0624</strain>
    </source>
</reference>
<name>A0ABR3GU09_9PEZI</name>
<sequence>MSLTIQHVNADATFLITLNLPLPSLASAAEVSPSAFHILVDPWLHSDAPVFHPKFSNQLHTVVPAVTSLAELSPTPNIIVVSQGKSDHCHEGTLKEFEWSAHPETRLHACPDAASAIRAWKWFPQSQLSVIKKGVAARVEVPNPRSPELPAWVELEYIPAKWLWEMPGLHSAIGIKYFFSEAPSSSLSSSPTTKVISALFTPHGIPISALRPWLKRLPGKRPQLALLLHPFTHVHSYMGGDISRGFPAGMGVCKVVDVGAWVSTHDEKKIIQGFVAGQINEKKWGRQKVEEDLLAAGVEGVAAIDLGVSEQLTIDDGVVVDV</sequence>
<dbReference type="EMBL" id="JBBBZM010000012">
    <property type="protein sequence ID" value="KAL0639407.1"/>
    <property type="molecule type" value="Genomic_DNA"/>
</dbReference>
<proteinExistence type="predicted"/>
<gene>
    <name evidence="1" type="ORF">Q9L58_001634</name>
</gene>
<dbReference type="Proteomes" id="UP001447188">
    <property type="component" value="Unassembled WGS sequence"/>
</dbReference>
<organism evidence="1 2">
    <name type="scientific">Discina gigas</name>
    <dbReference type="NCBI Taxonomy" id="1032678"/>
    <lineage>
        <taxon>Eukaryota</taxon>
        <taxon>Fungi</taxon>
        <taxon>Dikarya</taxon>
        <taxon>Ascomycota</taxon>
        <taxon>Pezizomycotina</taxon>
        <taxon>Pezizomycetes</taxon>
        <taxon>Pezizales</taxon>
        <taxon>Discinaceae</taxon>
        <taxon>Discina</taxon>
    </lineage>
</organism>
<dbReference type="PANTHER" id="PTHR36142:SF5">
    <property type="entry name" value="METALLO-BETA-LACTAMASE DOMAIN-CONTAINING PROTEIN"/>
    <property type="match status" value="1"/>
</dbReference>
<comment type="caution">
    <text evidence="1">The sequence shown here is derived from an EMBL/GenBank/DDBJ whole genome shotgun (WGS) entry which is preliminary data.</text>
</comment>
<evidence type="ECO:0000313" key="2">
    <source>
        <dbReference type="Proteomes" id="UP001447188"/>
    </source>
</evidence>
<keyword evidence="2" id="KW-1185">Reference proteome</keyword>
<dbReference type="PANTHER" id="PTHR36142">
    <property type="entry name" value="METALLO-HYDROLASE/OXIDOREDUCTASE SUPERFAMILY PROTEIN"/>
    <property type="match status" value="1"/>
</dbReference>
<protein>
    <recommendedName>
        <fullName evidence="3">Metallo-beta-lactamase domain-containing protein</fullName>
    </recommendedName>
</protein>
<dbReference type="Gene3D" id="3.60.15.10">
    <property type="entry name" value="Ribonuclease Z/Hydroxyacylglutathione hydrolase-like"/>
    <property type="match status" value="1"/>
</dbReference>
<evidence type="ECO:0000313" key="1">
    <source>
        <dbReference type="EMBL" id="KAL0639407.1"/>
    </source>
</evidence>
<accession>A0ABR3GU09</accession>